<keyword evidence="2" id="KW-1185">Reference proteome</keyword>
<reference evidence="2" key="1">
    <citation type="submission" date="2014-06" db="EMBL/GenBank/DDBJ databases">
        <authorList>
            <person name="Berkman P.J."/>
        </authorList>
    </citation>
    <scope>NUCLEOTIDE SEQUENCE [LARGE SCALE GENOMIC DNA]</scope>
</reference>
<dbReference type="EMBL" id="CCFA01001328">
    <property type="protein sequence ID" value="CDW97184.1"/>
    <property type="molecule type" value="Genomic_DNA"/>
</dbReference>
<accession>A0A0F7S7C6</accession>
<dbReference type="AlphaFoldDB" id="A0A0F7S7C6"/>
<sequence length="36" mass="3950">MTAWIVQTAASVLARPLALKILQPVKTMPSSENRAR</sequence>
<organism evidence="1 2">
    <name type="scientific">Sporisorium scitamineum</name>
    <dbReference type="NCBI Taxonomy" id="49012"/>
    <lineage>
        <taxon>Eukaryota</taxon>
        <taxon>Fungi</taxon>
        <taxon>Dikarya</taxon>
        <taxon>Basidiomycota</taxon>
        <taxon>Ustilaginomycotina</taxon>
        <taxon>Ustilaginomycetes</taxon>
        <taxon>Ustilaginales</taxon>
        <taxon>Ustilaginaceae</taxon>
        <taxon>Sporisorium</taxon>
    </lineage>
</organism>
<name>A0A0F7S7C6_9BASI</name>
<protein>
    <submittedName>
        <fullName evidence="1">Uncharacterized protein</fullName>
    </submittedName>
</protein>
<gene>
    <name evidence="1" type="primary">SSCI25200.1</name>
</gene>
<proteinExistence type="predicted"/>
<evidence type="ECO:0000313" key="2">
    <source>
        <dbReference type="Proteomes" id="UP000242770"/>
    </source>
</evidence>
<evidence type="ECO:0000313" key="1">
    <source>
        <dbReference type="EMBL" id="CDW97184.1"/>
    </source>
</evidence>
<dbReference type="Proteomes" id="UP000242770">
    <property type="component" value="Unassembled WGS sequence"/>
</dbReference>